<dbReference type="PATRIC" id="fig|1206767.3.peg.1934"/>
<feature type="domain" description="Novel STAND NTPase 1" evidence="4">
    <location>
        <begin position="199"/>
        <end position="628"/>
    </location>
</feature>
<dbReference type="InterPro" id="IPR019734">
    <property type="entry name" value="TPR_rpt"/>
</dbReference>
<dbReference type="SMART" id="SM00028">
    <property type="entry name" value="TPR"/>
    <property type="match status" value="6"/>
</dbReference>
<dbReference type="PANTHER" id="PTHR45641">
    <property type="entry name" value="TETRATRICOPEPTIDE REPEAT PROTEIN (AFU_ORTHOLOGUE AFUA_6G03870)"/>
    <property type="match status" value="1"/>
</dbReference>
<dbReference type="EMBL" id="ALAO01000155">
    <property type="protein sequence ID" value="EKO39305.1"/>
    <property type="molecule type" value="Genomic_DNA"/>
</dbReference>
<feature type="repeat" description="TPR" evidence="3">
    <location>
        <begin position="763"/>
        <end position="796"/>
    </location>
</feature>
<dbReference type="Gene3D" id="3.40.50.300">
    <property type="entry name" value="P-loop containing nucleotide triphosphate hydrolases"/>
    <property type="match status" value="1"/>
</dbReference>
<dbReference type="AlphaFoldDB" id="K6GQS5"/>
<dbReference type="PANTHER" id="PTHR45641:SF19">
    <property type="entry name" value="NEPHROCYSTIN-3"/>
    <property type="match status" value="1"/>
</dbReference>
<dbReference type="Proteomes" id="UP000006272">
    <property type="component" value="Unassembled WGS sequence"/>
</dbReference>
<name>K6GQS5_9BACT</name>
<organism evidence="5 6">
    <name type="scientific">Solidesulfovibrio magneticus str. Maddingley MBC34</name>
    <dbReference type="NCBI Taxonomy" id="1206767"/>
    <lineage>
        <taxon>Bacteria</taxon>
        <taxon>Pseudomonadati</taxon>
        <taxon>Thermodesulfobacteriota</taxon>
        <taxon>Desulfovibrionia</taxon>
        <taxon>Desulfovibrionales</taxon>
        <taxon>Desulfovibrionaceae</taxon>
        <taxon>Solidesulfovibrio</taxon>
    </lineage>
</organism>
<sequence>MPKLTEVRIFISSPGDVASERQRAVKVIEKVQTGLEERVKLTPISWDEKYYTAAAGFQPQIPPPSQTDIVLCILWKRLGSELPPQYDRSDGSHRTGTEWEFEDALNSAVQKEFPDILVYRKTEPVTFLAERVEAEQADLSRLESFWKKWFHNEQGHFTAGFQHFRDTDEFEILFEKHLRQWLADRCGDVVWPLALKGSPFRGLEPYDEDHAPVFYGRRRAIEEAKARLVTSAVRGCPFLLITGMSGSGKSSLARAGLGPRLQRLGAAPGVDRWRRAVMRPATHPGGPQRSLAESLFPGEALPELAAGDCAGPAELAACMAESPQQAIRSVGRALDRVAAAMRTAEGFEREVAVRLLLIVDQLEELLQSPPAERDAFAALLAALCREGRIWVVATLRSDFYQQFKDVPALWELKDQGGQYPLSPPGPAEIREIIQGPALAAGLAFETDAQSGESLDEILERGASGPGYLPLLQFTLERLFDLRDQQRNVLLQSAYASLGGIEGSIRAHAEAIFQTLDEPARAALPRVLLRLATVRSDASGSLISRSTALAGFAEGSAERRLIAALLAPQARLLVCDGEGEAVNIRVAHEALFSHWDKAKAILDAARPALLARARLGQAAALWEAEGKRPDLLWTSAQLLLDAKALLTKHALSLDAWEQEFLEKSLARSRRNTWLKRAAVAGLVALTLVSVAGVALSLDQLQRANRQTRLALAAFTRLAFDLPIQLANIPGMFDFAKRTLEDNVGLLNSILELEPETPSTKWQRSNVLTRGGDTWLTLGDTEAAKKWYQMALEIDAREAANQPDDTDWQRNLSIKYQKIGDVLQAEGDTAGALTAYRQALGIQERLAATDPKNTEWQRGLSISHESIGNILQATGDTAGALNAYWLVLKIREQLAATDPKNSQWQLDMSYTKEKIGSVLEATGKTAGALNAYQQALEIRERLAATDPKNSQRQRDLSVSQNKIGDMLQATGDTAGALAAYRQSLKIAERLAAADPKNGQWQRDLSISKINIGIILQATGDIAGALTAYRQALEILERLAAAEPQNDQWRKDVEWVRQRIAKLKK</sequence>
<reference evidence="5 6" key="1">
    <citation type="submission" date="2012-07" db="EMBL/GenBank/DDBJ databases">
        <title>Draft genome sequence of Desulfovibrio magneticus str. Maddingley MBC34 obtained from a metagenomic sequence of a methanogenic enrichment isolated from coal-seam formation water in Victoria, Australia.</title>
        <authorList>
            <person name="Greenfield P."/>
            <person name="Hendry P."/>
            <person name="Li D."/>
            <person name="Rosewarne C.P."/>
            <person name="Tran-Dinh N."/>
            <person name="Elbourne L.D.H."/>
            <person name="Paulsen I.T."/>
            <person name="Midgley D.J."/>
        </authorList>
    </citation>
    <scope>NUCLEOTIDE SEQUENCE [LARGE SCALE GENOMIC DNA]</scope>
    <source>
        <strain evidence="6">Maddingley MBC34</strain>
    </source>
</reference>
<dbReference type="SUPFAM" id="SSF48452">
    <property type="entry name" value="TPR-like"/>
    <property type="match status" value="2"/>
</dbReference>
<evidence type="ECO:0000256" key="1">
    <source>
        <dbReference type="ARBA" id="ARBA00022737"/>
    </source>
</evidence>
<dbReference type="SUPFAM" id="SSF52540">
    <property type="entry name" value="P-loop containing nucleoside triphosphate hydrolases"/>
    <property type="match status" value="1"/>
</dbReference>
<protein>
    <recommendedName>
        <fullName evidence="4">Novel STAND NTPase 1 domain-containing protein</fullName>
    </recommendedName>
</protein>
<dbReference type="InterPro" id="IPR027417">
    <property type="entry name" value="P-loop_NTPase"/>
</dbReference>
<evidence type="ECO:0000256" key="2">
    <source>
        <dbReference type="ARBA" id="ARBA00022803"/>
    </source>
</evidence>
<evidence type="ECO:0000313" key="5">
    <source>
        <dbReference type="EMBL" id="EKO39305.1"/>
    </source>
</evidence>
<keyword evidence="2 3" id="KW-0802">TPR repeat</keyword>
<comment type="caution">
    <text evidence="5">The sequence shown here is derived from an EMBL/GenBank/DDBJ whole genome shotgun (WGS) entry which is preliminary data.</text>
</comment>
<dbReference type="Pfam" id="PF13374">
    <property type="entry name" value="TPR_10"/>
    <property type="match status" value="3"/>
</dbReference>
<gene>
    <name evidence="5" type="ORF">B193_1987</name>
</gene>
<accession>K6GQS5</accession>
<keyword evidence="1" id="KW-0677">Repeat</keyword>
<dbReference type="PROSITE" id="PS50005">
    <property type="entry name" value="TPR"/>
    <property type="match status" value="1"/>
</dbReference>
<dbReference type="InterPro" id="IPR011990">
    <property type="entry name" value="TPR-like_helical_dom_sf"/>
</dbReference>
<evidence type="ECO:0000313" key="6">
    <source>
        <dbReference type="Proteomes" id="UP000006272"/>
    </source>
</evidence>
<evidence type="ECO:0000256" key="3">
    <source>
        <dbReference type="PROSITE-ProRule" id="PRU00339"/>
    </source>
</evidence>
<proteinExistence type="predicted"/>
<dbReference type="Gene3D" id="1.25.40.10">
    <property type="entry name" value="Tetratricopeptide repeat domain"/>
    <property type="match status" value="2"/>
</dbReference>
<dbReference type="Pfam" id="PF20703">
    <property type="entry name" value="nSTAND1"/>
    <property type="match status" value="1"/>
</dbReference>
<dbReference type="InterPro" id="IPR049052">
    <property type="entry name" value="nSTAND1"/>
</dbReference>
<evidence type="ECO:0000259" key="4">
    <source>
        <dbReference type="Pfam" id="PF20703"/>
    </source>
</evidence>